<gene>
    <name evidence="1" type="ORF">QAD02_021235</name>
</gene>
<name>A0ACC2PPV5_9HYME</name>
<evidence type="ECO:0000313" key="2">
    <source>
        <dbReference type="Proteomes" id="UP001239111"/>
    </source>
</evidence>
<proteinExistence type="predicted"/>
<dbReference type="EMBL" id="CM056741">
    <property type="protein sequence ID" value="KAJ8685442.1"/>
    <property type="molecule type" value="Genomic_DNA"/>
</dbReference>
<comment type="caution">
    <text evidence="1">The sequence shown here is derived from an EMBL/GenBank/DDBJ whole genome shotgun (WGS) entry which is preliminary data.</text>
</comment>
<organism evidence="1 2">
    <name type="scientific">Eretmocerus hayati</name>
    <dbReference type="NCBI Taxonomy" id="131215"/>
    <lineage>
        <taxon>Eukaryota</taxon>
        <taxon>Metazoa</taxon>
        <taxon>Ecdysozoa</taxon>
        <taxon>Arthropoda</taxon>
        <taxon>Hexapoda</taxon>
        <taxon>Insecta</taxon>
        <taxon>Pterygota</taxon>
        <taxon>Neoptera</taxon>
        <taxon>Endopterygota</taxon>
        <taxon>Hymenoptera</taxon>
        <taxon>Apocrita</taxon>
        <taxon>Proctotrupomorpha</taxon>
        <taxon>Chalcidoidea</taxon>
        <taxon>Aphelinidae</taxon>
        <taxon>Aphelininae</taxon>
        <taxon>Eretmocerus</taxon>
    </lineage>
</organism>
<protein>
    <submittedName>
        <fullName evidence="1">Uncharacterized protein</fullName>
    </submittedName>
</protein>
<reference evidence="1" key="1">
    <citation type="submission" date="2023-04" db="EMBL/GenBank/DDBJ databases">
        <title>A chromosome-level genome assembly of the parasitoid wasp Eretmocerus hayati.</title>
        <authorList>
            <person name="Zhong Y."/>
            <person name="Liu S."/>
            <person name="Liu Y."/>
        </authorList>
    </citation>
    <scope>NUCLEOTIDE SEQUENCE</scope>
    <source>
        <strain evidence="1">ZJU_SS_LIU_2023</strain>
    </source>
</reference>
<accession>A0ACC2PPV5</accession>
<sequence length="196" mass="22468">MKITISSKIVPPKSQLTVILLLILSDVSPQPHEYRFSEIQLTVFPPFKGQLTVITGFLGWLSIIRNSSSVYHLCHLIIEENYAHKNRHGHQLQICPTSEPADGYFFVNKPKIYLLPNLQILSDVSPQPNKYRFSEMQLTVFVPFRGQLTVIPCSLGCFAIIRNSFSVYDLCHLIIEENYSLLPKNKDHRQLQNCPT</sequence>
<keyword evidence="2" id="KW-1185">Reference proteome</keyword>
<dbReference type="Proteomes" id="UP001239111">
    <property type="component" value="Chromosome 1"/>
</dbReference>
<evidence type="ECO:0000313" key="1">
    <source>
        <dbReference type="EMBL" id="KAJ8685442.1"/>
    </source>
</evidence>